<gene>
    <name evidence="2" type="ORF">CCAP1982_LOCUS6406</name>
</gene>
<dbReference type="EMBL" id="CAJHJT010000012">
    <property type="protein sequence ID" value="CAD6997781.1"/>
    <property type="molecule type" value="Genomic_DNA"/>
</dbReference>
<feature type="compositionally biased region" description="Basic and acidic residues" evidence="1">
    <location>
        <begin position="37"/>
        <end position="54"/>
    </location>
</feature>
<accession>A0A811UG65</accession>
<dbReference type="Proteomes" id="UP000606786">
    <property type="component" value="Unassembled WGS sequence"/>
</dbReference>
<comment type="caution">
    <text evidence="2">The sequence shown here is derived from an EMBL/GenBank/DDBJ whole genome shotgun (WGS) entry which is preliminary data.</text>
</comment>
<organism evidence="2 3">
    <name type="scientific">Ceratitis capitata</name>
    <name type="common">Mediterranean fruit fly</name>
    <name type="synonym">Tephritis capitata</name>
    <dbReference type="NCBI Taxonomy" id="7213"/>
    <lineage>
        <taxon>Eukaryota</taxon>
        <taxon>Metazoa</taxon>
        <taxon>Ecdysozoa</taxon>
        <taxon>Arthropoda</taxon>
        <taxon>Hexapoda</taxon>
        <taxon>Insecta</taxon>
        <taxon>Pterygota</taxon>
        <taxon>Neoptera</taxon>
        <taxon>Endopterygota</taxon>
        <taxon>Diptera</taxon>
        <taxon>Brachycera</taxon>
        <taxon>Muscomorpha</taxon>
        <taxon>Tephritoidea</taxon>
        <taxon>Tephritidae</taxon>
        <taxon>Ceratitis</taxon>
        <taxon>Ceratitis</taxon>
    </lineage>
</organism>
<reference evidence="2" key="1">
    <citation type="submission" date="2020-11" db="EMBL/GenBank/DDBJ databases">
        <authorList>
            <person name="Whitehead M."/>
        </authorList>
    </citation>
    <scope>NUCLEOTIDE SEQUENCE</scope>
    <source>
        <strain evidence="2">EGII</strain>
    </source>
</reference>
<protein>
    <submittedName>
        <fullName evidence="2">(Mediterranean fruit fly) hypothetical protein</fullName>
    </submittedName>
</protein>
<feature type="region of interest" description="Disordered" evidence="1">
    <location>
        <begin position="26"/>
        <end position="84"/>
    </location>
</feature>
<proteinExistence type="predicted"/>
<evidence type="ECO:0000313" key="2">
    <source>
        <dbReference type="EMBL" id="CAD6997781.1"/>
    </source>
</evidence>
<feature type="compositionally biased region" description="Basic and acidic residues" evidence="1">
    <location>
        <begin position="62"/>
        <end position="74"/>
    </location>
</feature>
<dbReference type="AlphaFoldDB" id="A0A811UG65"/>
<evidence type="ECO:0000313" key="3">
    <source>
        <dbReference type="Proteomes" id="UP000606786"/>
    </source>
</evidence>
<evidence type="ECO:0000256" key="1">
    <source>
        <dbReference type="SAM" id="MobiDB-lite"/>
    </source>
</evidence>
<name>A0A811UG65_CERCA</name>
<feature type="compositionally biased region" description="Basic residues" evidence="1">
    <location>
        <begin position="26"/>
        <end position="36"/>
    </location>
</feature>
<sequence>MCWSTTGKVKKIKQIRQKLIPFIDSKKKRKQVVKQKQKLEPERLLPTEHRKIQEKNQPNNQRGRDLLPKAEKKQTRSSLKKKQQWPWWECWSGAPPQQQRTTSTSITKYLADLVSHE</sequence>
<keyword evidence="3" id="KW-1185">Reference proteome</keyword>